<keyword evidence="2" id="KW-1185">Reference proteome</keyword>
<accession>A0ABQ8J9X8</accession>
<reference evidence="1 2" key="2">
    <citation type="journal article" date="2022" name="Mol. Biol. Evol.">
        <title>Comparative Genomics Reveals Insights into the Divergent Evolution of Astigmatic Mites and Household Pest Adaptations.</title>
        <authorList>
            <person name="Xiong Q."/>
            <person name="Wan A.T."/>
            <person name="Liu X."/>
            <person name="Fung C.S."/>
            <person name="Xiao X."/>
            <person name="Malainual N."/>
            <person name="Hou J."/>
            <person name="Wang L."/>
            <person name="Wang M."/>
            <person name="Yang K.Y."/>
            <person name="Cui Y."/>
            <person name="Leung E.L."/>
            <person name="Nong W."/>
            <person name="Shin S.K."/>
            <person name="Au S.W."/>
            <person name="Jeong K.Y."/>
            <person name="Chew F.T."/>
            <person name="Hui J.H."/>
            <person name="Leung T.F."/>
            <person name="Tungtrongchitr A."/>
            <person name="Zhong N."/>
            <person name="Liu Z."/>
            <person name="Tsui S.K."/>
        </authorList>
    </citation>
    <scope>NUCLEOTIDE SEQUENCE [LARGE SCALE GENOMIC DNA]</scope>
    <source>
        <strain evidence="1">Derp</strain>
    </source>
</reference>
<name>A0ABQ8J9X8_DERPT</name>
<dbReference type="EMBL" id="NJHN03000060">
    <property type="protein sequence ID" value="KAH9419368.1"/>
    <property type="molecule type" value="Genomic_DNA"/>
</dbReference>
<sequence>MKSNFYERIGDSTCNQPLLSIWILSLYGINNKDKNCFLFLYECLCVLILLSKIKEQQSSIISDA</sequence>
<comment type="caution">
    <text evidence="1">The sequence shown here is derived from an EMBL/GenBank/DDBJ whole genome shotgun (WGS) entry which is preliminary data.</text>
</comment>
<dbReference type="Proteomes" id="UP000887458">
    <property type="component" value="Unassembled WGS sequence"/>
</dbReference>
<evidence type="ECO:0000313" key="1">
    <source>
        <dbReference type="EMBL" id="KAH9419368.1"/>
    </source>
</evidence>
<reference evidence="1 2" key="1">
    <citation type="journal article" date="2018" name="J. Allergy Clin. Immunol.">
        <title>High-quality assembly of Dermatophagoides pteronyssinus genome and transcriptome reveals a wide range of novel allergens.</title>
        <authorList>
            <person name="Liu X.Y."/>
            <person name="Yang K.Y."/>
            <person name="Wang M.Q."/>
            <person name="Kwok J.S."/>
            <person name="Zeng X."/>
            <person name="Yang Z."/>
            <person name="Xiao X.J."/>
            <person name="Lau C.P."/>
            <person name="Li Y."/>
            <person name="Huang Z.M."/>
            <person name="Ba J.G."/>
            <person name="Yim A.K."/>
            <person name="Ouyang C.Y."/>
            <person name="Ngai S.M."/>
            <person name="Chan T.F."/>
            <person name="Leung E.L."/>
            <person name="Liu L."/>
            <person name="Liu Z.G."/>
            <person name="Tsui S.K."/>
        </authorList>
    </citation>
    <scope>NUCLEOTIDE SEQUENCE [LARGE SCALE GENOMIC DNA]</scope>
    <source>
        <strain evidence="1">Derp</strain>
    </source>
</reference>
<protein>
    <submittedName>
        <fullName evidence="1">Uncharacterized protein</fullName>
    </submittedName>
</protein>
<proteinExistence type="predicted"/>
<evidence type="ECO:0000313" key="2">
    <source>
        <dbReference type="Proteomes" id="UP000887458"/>
    </source>
</evidence>
<organism evidence="1 2">
    <name type="scientific">Dermatophagoides pteronyssinus</name>
    <name type="common">European house dust mite</name>
    <dbReference type="NCBI Taxonomy" id="6956"/>
    <lineage>
        <taxon>Eukaryota</taxon>
        <taxon>Metazoa</taxon>
        <taxon>Ecdysozoa</taxon>
        <taxon>Arthropoda</taxon>
        <taxon>Chelicerata</taxon>
        <taxon>Arachnida</taxon>
        <taxon>Acari</taxon>
        <taxon>Acariformes</taxon>
        <taxon>Sarcoptiformes</taxon>
        <taxon>Astigmata</taxon>
        <taxon>Psoroptidia</taxon>
        <taxon>Analgoidea</taxon>
        <taxon>Pyroglyphidae</taxon>
        <taxon>Dermatophagoidinae</taxon>
        <taxon>Dermatophagoides</taxon>
    </lineage>
</organism>
<gene>
    <name evidence="1" type="ORF">DERP_005879</name>
</gene>